<gene>
    <name evidence="2" type="ORF">DPV79_16085</name>
</gene>
<feature type="domain" description="HTH cro/C1-type" evidence="1">
    <location>
        <begin position="30"/>
        <end position="63"/>
    </location>
</feature>
<dbReference type="GO" id="GO:0003677">
    <property type="term" value="F:DNA binding"/>
    <property type="evidence" value="ECO:0007669"/>
    <property type="project" value="InterPro"/>
</dbReference>
<reference evidence="2 3" key="1">
    <citation type="submission" date="2018-06" db="EMBL/GenBank/DDBJ databases">
        <title>Draft genome sequence of Burkholderia reimsis strain BE51 isolated from a French agricultural soil.</title>
        <authorList>
            <person name="Esmaeel Q."/>
        </authorList>
    </citation>
    <scope>NUCLEOTIDE SEQUENCE [LARGE SCALE GENOMIC DNA]</scope>
    <source>
        <strain evidence="2 3">BE51</strain>
    </source>
</reference>
<evidence type="ECO:0000313" key="2">
    <source>
        <dbReference type="EMBL" id="RBB38999.1"/>
    </source>
</evidence>
<dbReference type="CDD" id="cd00093">
    <property type="entry name" value="HTH_XRE"/>
    <property type="match status" value="1"/>
</dbReference>
<accession>A0A365QWX3</accession>
<dbReference type="EMBL" id="QMFZ01000012">
    <property type="protein sequence ID" value="RBB38999.1"/>
    <property type="molecule type" value="Genomic_DNA"/>
</dbReference>
<dbReference type="AlphaFoldDB" id="A0A365QWX3"/>
<organism evidence="2 3">
    <name type="scientific">Burkholderia reimsis</name>
    <dbReference type="NCBI Taxonomy" id="2234132"/>
    <lineage>
        <taxon>Bacteria</taxon>
        <taxon>Pseudomonadati</taxon>
        <taxon>Pseudomonadota</taxon>
        <taxon>Betaproteobacteria</taxon>
        <taxon>Burkholderiales</taxon>
        <taxon>Burkholderiaceae</taxon>
        <taxon>Burkholderia</taxon>
    </lineage>
</organism>
<evidence type="ECO:0000313" key="3">
    <source>
        <dbReference type="Proteomes" id="UP000252458"/>
    </source>
</evidence>
<keyword evidence="3" id="KW-1185">Reference proteome</keyword>
<sequence>MQPSAADLRVVREFLALVETSVTTPDSDTLRALREQLGITQAQAAELMRVNLRTWQKWELGERTMHVALFELFLIKTGV</sequence>
<dbReference type="Pfam" id="PF13560">
    <property type="entry name" value="HTH_31"/>
    <property type="match status" value="1"/>
</dbReference>
<dbReference type="Proteomes" id="UP000252458">
    <property type="component" value="Unassembled WGS sequence"/>
</dbReference>
<dbReference type="PROSITE" id="PS50943">
    <property type="entry name" value="HTH_CROC1"/>
    <property type="match status" value="1"/>
</dbReference>
<evidence type="ECO:0000259" key="1">
    <source>
        <dbReference type="PROSITE" id="PS50943"/>
    </source>
</evidence>
<dbReference type="InterPro" id="IPR010982">
    <property type="entry name" value="Lambda_DNA-bd_dom_sf"/>
</dbReference>
<comment type="caution">
    <text evidence="2">The sequence shown here is derived from an EMBL/GenBank/DDBJ whole genome shotgun (WGS) entry which is preliminary data.</text>
</comment>
<proteinExistence type="predicted"/>
<dbReference type="Gene3D" id="1.10.260.40">
    <property type="entry name" value="lambda repressor-like DNA-binding domains"/>
    <property type="match status" value="1"/>
</dbReference>
<name>A0A365QWX3_9BURK</name>
<dbReference type="SUPFAM" id="SSF47413">
    <property type="entry name" value="lambda repressor-like DNA-binding domains"/>
    <property type="match status" value="1"/>
</dbReference>
<protein>
    <submittedName>
        <fullName evidence="2">XRE family transcriptional regulator</fullName>
    </submittedName>
</protein>
<dbReference type="InterPro" id="IPR001387">
    <property type="entry name" value="Cro/C1-type_HTH"/>
</dbReference>